<feature type="region of interest" description="Disordered" evidence="1">
    <location>
        <begin position="1"/>
        <end position="29"/>
    </location>
</feature>
<name>A0AAV2CCL0_9ROSI</name>
<protein>
    <submittedName>
        <fullName evidence="2">Uncharacterized protein</fullName>
    </submittedName>
</protein>
<accession>A0AAV2CCL0</accession>
<dbReference type="Proteomes" id="UP001497516">
    <property type="component" value="Chromosome 1"/>
</dbReference>
<gene>
    <name evidence="2" type="ORF">LTRI10_LOCUS1877</name>
</gene>
<evidence type="ECO:0000313" key="2">
    <source>
        <dbReference type="EMBL" id="CAL1354019.1"/>
    </source>
</evidence>
<evidence type="ECO:0000313" key="3">
    <source>
        <dbReference type="Proteomes" id="UP001497516"/>
    </source>
</evidence>
<reference evidence="2 3" key="1">
    <citation type="submission" date="2024-04" db="EMBL/GenBank/DDBJ databases">
        <authorList>
            <person name="Fracassetti M."/>
        </authorList>
    </citation>
    <scope>NUCLEOTIDE SEQUENCE [LARGE SCALE GENOMIC DNA]</scope>
</reference>
<dbReference type="EMBL" id="OZ034813">
    <property type="protein sequence ID" value="CAL1354019.1"/>
    <property type="molecule type" value="Genomic_DNA"/>
</dbReference>
<evidence type="ECO:0000256" key="1">
    <source>
        <dbReference type="SAM" id="MobiDB-lite"/>
    </source>
</evidence>
<organism evidence="2 3">
    <name type="scientific">Linum trigynum</name>
    <dbReference type="NCBI Taxonomy" id="586398"/>
    <lineage>
        <taxon>Eukaryota</taxon>
        <taxon>Viridiplantae</taxon>
        <taxon>Streptophyta</taxon>
        <taxon>Embryophyta</taxon>
        <taxon>Tracheophyta</taxon>
        <taxon>Spermatophyta</taxon>
        <taxon>Magnoliopsida</taxon>
        <taxon>eudicotyledons</taxon>
        <taxon>Gunneridae</taxon>
        <taxon>Pentapetalae</taxon>
        <taxon>rosids</taxon>
        <taxon>fabids</taxon>
        <taxon>Malpighiales</taxon>
        <taxon>Linaceae</taxon>
        <taxon>Linum</taxon>
    </lineage>
</organism>
<proteinExistence type="predicted"/>
<dbReference type="AlphaFoldDB" id="A0AAV2CCL0"/>
<sequence length="103" mass="11465">MAPSKFVVGGTPRTSRGLPSWWRREPVGGDRPTTLRRLDREYGLVGDRLGRRVGGRGASGVGGAVGRLREFAPDRGRIQGKDESGSLRLWRFLFSKWGKIENQ</sequence>
<keyword evidence="3" id="KW-1185">Reference proteome</keyword>